<feature type="region of interest" description="Disordered" evidence="1">
    <location>
        <begin position="44"/>
        <end position="233"/>
    </location>
</feature>
<feature type="compositionally biased region" description="Basic and acidic residues" evidence="1">
    <location>
        <begin position="549"/>
        <end position="566"/>
    </location>
</feature>
<feature type="compositionally biased region" description="Low complexity" evidence="1">
    <location>
        <begin position="133"/>
        <end position="147"/>
    </location>
</feature>
<dbReference type="SUPFAM" id="SSF48065">
    <property type="entry name" value="DBL homology domain (DH-domain)"/>
    <property type="match status" value="2"/>
</dbReference>
<keyword evidence="4" id="KW-1185">Reference proteome</keyword>
<dbReference type="Gene3D" id="1.20.900.10">
    <property type="entry name" value="Dbl homology (DH) domain"/>
    <property type="match status" value="2"/>
</dbReference>
<feature type="compositionally biased region" description="Polar residues" evidence="1">
    <location>
        <begin position="1078"/>
        <end position="1087"/>
    </location>
</feature>
<evidence type="ECO:0000313" key="4">
    <source>
        <dbReference type="Proteomes" id="UP000292702"/>
    </source>
</evidence>
<evidence type="ECO:0000313" key="3">
    <source>
        <dbReference type="EMBL" id="TCD64313.1"/>
    </source>
</evidence>
<feature type="compositionally biased region" description="Low complexity" evidence="1">
    <location>
        <begin position="424"/>
        <end position="449"/>
    </location>
</feature>
<feature type="region of interest" description="Disordered" evidence="1">
    <location>
        <begin position="657"/>
        <end position="682"/>
    </location>
</feature>
<feature type="compositionally biased region" description="Polar residues" evidence="1">
    <location>
        <begin position="1043"/>
        <end position="1070"/>
    </location>
</feature>
<feature type="region of interest" description="Disordered" evidence="1">
    <location>
        <begin position="773"/>
        <end position="823"/>
    </location>
</feature>
<feature type="compositionally biased region" description="Pro residues" evidence="1">
    <location>
        <begin position="512"/>
        <end position="521"/>
    </location>
</feature>
<feature type="compositionally biased region" description="Low complexity" evidence="1">
    <location>
        <begin position="398"/>
        <end position="410"/>
    </location>
</feature>
<comment type="caution">
    <text evidence="3">The sequence shown here is derived from an EMBL/GenBank/DDBJ whole genome shotgun (WGS) entry which is preliminary data.</text>
</comment>
<dbReference type="STRING" id="92696.A0A4R0RC83"/>
<dbReference type="InterPro" id="IPR000219">
    <property type="entry name" value="DH_dom"/>
</dbReference>
<organism evidence="3 4">
    <name type="scientific">Steccherinum ochraceum</name>
    <dbReference type="NCBI Taxonomy" id="92696"/>
    <lineage>
        <taxon>Eukaryota</taxon>
        <taxon>Fungi</taxon>
        <taxon>Dikarya</taxon>
        <taxon>Basidiomycota</taxon>
        <taxon>Agaricomycotina</taxon>
        <taxon>Agaricomycetes</taxon>
        <taxon>Polyporales</taxon>
        <taxon>Steccherinaceae</taxon>
        <taxon>Steccherinum</taxon>
    </lineage>
</organism>
<protein>
    <recommendedName>
        <fullName evidence="2">DH domain-containing protein</fullName>
    </recommendedName>
</protein>
<dbReference type="PROSITE" id="PS50010">
    <property type="entry name" value="DH_2"/>
    <property type="match status" value="1"/>
</dbReference>
<evidence type="ECO:0000259" key="2">
    <source>
        <dbReference type="PROSITE" id="PS50010"/>
    </source>
</evidence>
<feature type="region of interest" description="Disordered" evidence="1">
    <location>
        <begin position="393"/>
        <end position="568"/>
    </location>
</feature>
<feature type="region of interest" description="Disordered" evidence="1">
    <location>
        <begin position="947"/>
        <end position="969"/>
    </location>
</feature>
<proteinExistence type="predicted"/>
<feature type="compositionally biased region" description="Low complexity" evidence="1">
    <location>
        <begin position="74"/>
        <end position="95"/>
    </location>
</feature>
<feature type="region of interest" description="Disordered" evidence="1">
    <location>
        <begin position="725"/>
        <end position="756"/>
    </location>
</feature>
<dbReference type="OrthoDB" id="660555at2759"/>
<gene>
    <name evidence="3" type="ORF">EIP91_004260</name>
</gene>
<dbReference type="EMBL" id="RWJN01000243">
    <property type="protein sequence ID" value="TCD64313.1"/>
    <property type="molecule type" value="Genomic_DNA"/>
</dbReference>
<dbReference type="Proteomes" id="UP000292702">
    <property type="component" value="Unassembled WGS sequence"/>
</dbReference>
<accession>A0A4R0RC83</accession>
<evidence type="ECO:0000256" key="1">
    <source>
        <dbReference type="SAM" id="MobiDB-lite"/>
    </source>
</evidence>
<feature type="compositionally biased region" description="Basic residues" evidence="1">
    <location>
        <begin position="482"/>
        <end position="498"/>
    </location>
</feature>
<dbReference type="Pfam" id="PF00621">
    <property type="entry name" value="RhoGEF"/>
    <property type="match status" value="1"/>
</dbReference>
<dbReference type="GO" id="GO:0005085">
    <property type="term" value="F:guanyl-nucleotide exchange factor activity"/>
    <property type="evidence" value="ECO:0007669"/>
    <property type="project" value="InterPro"/>
</dbReference>
<feature type="compositionally biased region" description="Low complexity" evidence="1">
    <location>
        <begin position="802"/>
        <end position="813"/>
    </location>
</feature>
<feature type="compositionally biased region" description="Basic and acidic residues" evidence="1">
    <location>
        <begin position="335"/>
        <end position="348"/>
    </location>
</feature>
<sequence>MAATLVDSAPTAFDTTHHRVDQHFAQTRQSRLVALMSSQAHPGALPHRLPLISDNPERARNSSASDPGHSTTLSRHTASASYHSSALSSHPLHNSVPHTSRLPPGPGQNLRTRTALPDTEDDLEDAEREDGPPSELHSVAASSSSCSPPIPPRRTDSLPHHRSAVKPRTVSIVTPDEQRSSIYRDHYSASEPGHGSTASSSTRDYHALGPKPFSIRRHPPSAFPHPQNPSLNSLEHNTLRLHQRASDADLSQKRKTHVFAMSHASAVQDQYYEQSLYRSVSTLSVAKSSRNKLRKAPPSSHGRSLSIDEGQAYAAARASKSALTLDLTHAPSDAQRTRENHPRQRADSEIGYLSETEKRMSVVSSRRATADYYPSFTSTASQTQLLQIPTTMPPTRQATLSSTASSSSTSPERGRRPRHPTFRSSSTSAHTSLSMSSGGSASTAPTSVSLHEMSSSDWAGRMASGVGAGDEELSVVVQRSSRAGRSRSTPRKLLKKRTPPTPSSAHSRLSPPQSPPPPLPTSVPSSPTQQKAKTKRSKSFLGLRLSFSKGKDRDERPSFDEQRDRFGLPSLRVSEPMWVNSGQLENPSHQQRPTSWFRRTSTHALESLAMTDPHALSSSAVAELTSRLSMVEPSGGQEGVFEFDMRSPDGSLLGHGHDGDGGNAFDPYRGVSASDEGKARPRPLKERKQLFREGAVGETMRRWTLAMTDVPDEVLLDELERLRRGGPAASSQGHSLPATRRGSVEGSTGEENWVEFGMTARNGKRKSMTVSGHEFVYGGPSRKKGQFNVGGEEDEEDECSVDDASSVSSSLEAGDNDDEPHHFNHELSPIIASPSSDTDWTTARRALLCCRDVIRTERSYLTHLHQLTEIAYPSSSSAFASLVSSRTRMIIYTYLPDLIRASEAFLARLEDDPSAWGVSAALIGCEEEIESAFVRWCGVVGEVFTDAASNPSSPPPESTGIRSRVGSTVGFGMKGRSKSGLGMGELQSVYTEKQRPVSYYDGIISPSQSSTFPAPPKSPPRPSTGLFTAALGTGLAFGLSPPNHYSQLNPGTTTTTASKPNGSGTLSRTLTHWRRKSTLSQSVSSLPALSKTKEKERKWKGGSLAKVGSGRKVVSVRELAIQPTQRVTRYVLQYRDLLNHTPVSSPSRALVERALEAALKMAQRCDRAQGNSAFLRM</sequence>
<feature type="region of interest" description="Disordered" evidence="1">
    <location>
        <begin position="1041"/>
        <end position="1097"/>
    </location>
</feature>
<feature type="compositionally biased region" description="Polar residues" evidence="1">
    <location>
        <begin position="61"/>
        <end position="73"/>
    </location>
</feature>
<name>A0A4R0RC83_9APHY</name>
<feature type="compositionally biased region" description="Acidic residues" evidence="1">
    <location>
        <begin position="118"/>
        <end position="128"/>
    </location>
</feature>
<feature type="region of interest" description="Disordered" evidence="1">
    <location>
        <begin position="287"/>
        <end position="306"/>
    </location>
</feature>
<dbReference type="AlphaFoldDB" id="A0A4R0RC83"/>
<feature type="compositionally biased region" description="Basic and acidic residues" evidence="1">
    <location>
        <begin position="176"/>
        <end position="188"/>
    </location>
</feature>
<feature type="domain" description="DH" evidence="2">
    <location>
        <begin position="1115"/>
        <end position="1168"/>
    </location>
</feature>
<feature type="region of interest" description="Disordered" evidence="1">
    <location>
        <begin position="329"/>
        <end position="359"/>
    </location>
</feature>
<feature type="compositionally biased region" description="Acidic residues" evidence="1">
    <location>
        <begin position="791"/>
        <end position="801"/>
    </location>
</feature>
<reference evidence="3 4" key="1">
    <citation type="submission" date="2018-11" db="EMBL/GenBank/DDBJ databases">
        <title>Genome assembly of Steccherinum ochraceum LE-BIN_3174, the white-rot fungus of the Steccherinaceae family (The Residual Polyporoid clade, Polyporales, Basidiomycota).</title>
        <authorList>
            <person name="Fedorova T.V."/>
            <person name="Glazunova O.A."/>
            <person name="Landesman E.O."/>
            <person name="Moiseenko K.V."/>
            <person name="Psurtseva N.V."/>
            <person name="Savinova O.S."/>
            <person name="Shakhova N.V."/>
            <person name="Tyazhelova T.V."/>
            <person name="Vasina D.V."/>
        </authorList>
    </citation>
    <scope>NUCLEOTIDE SEQUENCE [LARGE SCALE GENOMIC DNA]</scope>
    <source>
        <strain evidence="3 4">LE-BIN_3174</strain>
    </source>
</reference>
<dbReference type="InterPro" id="IPR035899">
    <property type="entry name" value="DBL_dom_sf"/>
</dbReference>